<dbReference type="Proteomes" id="UP000001116">
    <property type="component" value="Chromosome"/>
</dbReference>
<evidence type="ECO:0000256" key="1">
    <source>
        <dbReference type="ARBA" id="ARBA00023125"/>
    </source>
</evidence>
<dbReference type="InterPro" id="IPR009057">
    <property type="entry name" value="Homeodomain-like_sf"/>
</dbReference>
<dbReference type="KEGG" id="kra:Krad_0051"/>
<dbReference type="Gene3D" id="1.10.357.10">
    <property type="entry name" value="Tetracycline Repressor, domain 2"/>
    <property type="match status" value="1"/>
</dbReference>
<dbReference type="InterPro" id="IPR036271">
    <property type="entry name" value="Tet_transcr_reg_TetR-rel_C_sf"/>
</dbReference>
<dbReference type="GO" id="GO:0003700">
    <property type="term" value="F:DNA-binding transcription factor activity"/>
    <property type="evidence" value="ECO:0007669"/>
    <property type="project" value="TreeGrafter"/>
</dbReference>
<dbReference type="OrthoDB" id="4214267at2"/>
<dbReference type="EMBL" id="CP000750">
    <property type="protein sequence ID" value="ABS01542.1"/>
    <property type="molecule type" value="Genomic_DNA"/>
</dbReference>
<proteinExistence type="predicted"/>
<feature type="domain" description="HTH tetR-type" evidence="3">
    <location>
        <begin position="12"/>
        <end position="72"/>
    </location>
</feature>
<evidence type="ECO:0000256" key="2">
    <source>
        <dbReference type="PROSITE-ProRule" id="PRU00335"/>
    </source>
</evidence>
<dbReference type="GO" id="GO:0000976">
    <property type="term" value="F:transcription cis-regulatory region binding"/>
    <property type="evidence" value="ECO:0007669"/>
    <property type="project" value="TreeGrafter"/>
</dbReference>
<dbReference type="SUPFAM" id="SSF48498">
    <property type="entry name" value="Tetracyclin repressor-like, C-terminal domain"/>
    <property type="match status" value="1"/>
</dbReference>
<keyword evidence="5" id="KW-1185">Reference proteome</keyword>
<evidence type="ECO:0000259" key="3">
    <source>
        <dbReference type="PROSITE" id="PS50977"/>
    </source>
</evidence>
<dbReference type="STRING" id="266940.Krad_0051"/>
<dbReference type="PROSITE" id="PS50977">
    <property type="entry name" value="HTH_TETR_2"/>
    <property type="match status" value="1"/>
</dbReference>
<dbReference type="PANTHER" id="PTHR30055:SF200">
    <property type="entry name" value="HTH-TYPE TRANSCRIPTIONAL REPRESSOR BDCR"/>
    <property type="match status" value="1"/>
</dbReference>
<keyword evidence="1 2" id="KW-0238">DNA-binding</keyword>
<protein>
    <submittedName>
        <fullName evidence="4">Transcriptional regulator, TetR family</fullName>
    </submittedName>
</protein>
<dbReference type="Pfam" id="PF00440">
    <property type="entry name" value="TetR_N"/>
    <property type="match status" value="1"/>
</dbReference>
<reference evidence="5" key="1">
    <citation type="journal article" date="2008" name="PLoS ONE">
        <title>Survival in nuclear waste, extreme resistance, and potential applications gleaned from the genome sequence of Kineococcus radiotolerans SRS30216.</title>
        <authorList>
            <person name="Bagwell C.E."/>
            <person name="Bhat S."/>
            <person name="Hawkins G.M."/>
            <person name="Smith B.W."/>
            <person name="Biswas T."/>
            <person name="Hoover T.R."/>
            <person name="Saunders E."/>
            <person name="Han C.S."/>
            <person name="Tsodikov O.V."/>
            <person name="Shimkets L.J."/>
        </authorList>
    </citation>
    <scope>NUCLEOTIDE SEQUENCE [LARGE SCALE GENOMIC DNA]</scope>
    <source>
        <strain evidence="5">ATCC BAA-149 / DSM 14245 / SRS30216</strain>
    </source>
</reference>
<dbReference type="InterPro" id="IPR001647">
    <property type="entry name" value="HTH_TetR"/>
</dbReference>
<organism evidence="4 5">
    <name type="scientific">Kineococcus radiotolerans (strain ATCC BAA-149 / DSM 14245 / SRS30216)</name>
    <dbReference type="NCBI Taxonomy" id="266940"/>
    <lineage>
        <taxon>Bacteria</taxon>
        <taxon>Bacillati</taxon>
        <taxon>Actinomycetota</taxon>
        <taxon>Actinomycetes</taxon>
        <taxon>Kineosporiales</taxon>
        <taxon>Kineosporiaceae</taxon>
        <taxon>Kineococcus</taxon>
    </lineage>
</organism>
<dbReference type="PRINTS" id="PR00455">
    <property type="entry name" value="HTHTETR"/>
</dbReference>
<sequence length="192" mass="21096">MVVRVETKIDWTPKALDVLAAASELFYAHGIHAVGVEAIAARAGVTKKTLYDRFGSKERLVTEYLAARDRRWRDLLTTRLEEAGPDARDRLRAVFTATAEWSRVEGRRGCAMVNAHPELEESSPARAVISDEKRWLLGLFHDIAARSGAPAPQDLAPVLLLIHEGALVTHGLGVLDDVFPRALDAALAVLDR</sequence>
<dbReference type="AlphaFoldDB" id="A6W403"/>
<dbReference type="HOGENOM" id="CLU_069356_23_1_11"/>
<evidence type="ECO:0000313" key="5">
    <source>
        <dbReference type="Proteomes" id="UP000001116"/>
    </source>
</evidence>
<dbReference type="InterPro" id="IPR050109">
    <property type="entry name" value="HTH-type_TetR-like_transc_reg"/>
</dbReference>
<dbReference type="SUPFAM" id="SSF46689">
    <property type="entry name" value="Homeodomain-like"/>
    <property type="match status" value="1"/>
</dbReference>
<dbReference type="eggNOG" id="COG1309">
    <property type="taxonomic scope" value="Bacteria"/>
</dbReference>
<dbReference type="PANTHER" id="PTHR30055">
    <property type="entry name" value="HTH-TYPE TRANSCRIPTIONAL REGULATOR RUTR"/>
    <property type="match status" value="1"/>
</dbReference>
<name>A6W403_KINRD</name>
<accession>A6W403</accession>
<feature type="DNA-binding region" description="H-T-H motif" evidence="2">
    <location>
        <begin position="35"/>
        <end position="54"/>
    </location>
</feature>
<evidence type="ECO:0000313" key="4">
    <source>
        <dbReference type="EMBL" id="ABS01542.1"/>
    </source>
</evidence>
<gene>
    <name evidence="4" type="ordered locus">Krad_0051</name>
</gene>